<gene>
    <name evidence="2" type="ORF">H9735_00505</name>
</gene>
<keyword evidence="2" id="KW-0326">Glycosidase</keyword>
<reference evidence="2" key="1">
    <citation type="journal article" date="2021" name="PeerJ">
        <title>Extensive microbial diversity within the chicken gut microbiome revealed by metagenomics and culture.</title>
        <authorList>
            <person name="Gilroy R."/>
            <person name="Ravi A."/>
            <person name="Getino M."/>
            <person name="Pursley I."/>
            <person name="Horton D.L."/>
            <person name="Alikhan N.F."/>
            <person name="Baker D."/>
            <person name="Gharbi K."/>
            <person name="Hall N."/>
            <person name="Watson M."/>
            <person name="Adriaenssens E.M."/>
            <person name="Foster-Nyarko E."/>
            <person name="Jarju S."/>
            <person name="Secka A."/>
            <person name="Antonio M."/>
            <person name="Oren A."/>
            <person name="Chaudhuri R.R."/>
            <person name="La Ragione R."/>
            <person name="Hildebrand F."/>
            <person name="Pallen M.J."/>
        </authorList>
    </citation>
    <scope>NUCLEOTIDE SEQUENCE</scope>
    <source>
        <strain evidence="2">CHK191-13928</strain>
    </source>
</reference>
<keyword evidence="2" id="KW-0378">Hydrolase</keyword>
<dbReference type="InterPro" id="IPR005122">
    <property type="entry name" value="Uracil-DNA_glycosylase-like"/>
</dbReference>
<dbReference type="InterPro" id="IPR026353">
    <property type="entry name" value="Hypoxan-DNA_Glyclase"/>
</dbReference>
<protein>
    <submittedName>
        <fullName evidence="2">DNA-deoxyinosine glycosylase</fullName>
        <ecNumber evidence="2">3.2.2.15</ecNumber>
    </submittedName>
</protein>
<proteinExistence type="predicted"/>
<organism evidence="2 3">
    <name type="scientific">Candidatus Anaerostipes excrementavium</name>
    <dbReference type="NCBI Taxonomy" id="2838463"/>
    <lineage>
        <taxon>Bacteria</taxon>
        <taxon>Bacillati</taxon>
        <taxon>Bacillota</taxon>
        <taxon>Clostridia</taxon>
        <taxon>Lachnospirales</taxon>
        <taxon>Lachnospiraceae</taxon>
        <taxon>Anaerostipes</taxon>
    </lineage>
</organism>
<dbReference type="SUPFAM" id="SSF52141">
    <property type="entry name" value="Uracil-DNA glycosylase-like"/>
    <property type="match status" value="1"/>
</dbReference>
<sequence length="161" mass="18363">MEHVIHQIPPIFNHQSEILILGSFPSVKSREAKFFYHHPQNRFWKVLAALYQEPIPQTIDEKKLFLLKNHIAVWDVIASCDIQGSSDSSIKNAVPNDFSRILKAAPIRQIYTNGGTAFKLYKKYCEPLTERPAIKLPSTSPANAAYSLERLLDSWNIIQTS</sequence>
<dbReference type="Pfam" id="PF03167">
    <property type="entry name" value="UDG"/>
    <property type="match status" value="1"/>
</dbReference>
<comment type="caution">
    <text evidence="2">The sequence shown here is derived from an EMBL/GenBank/DDBJ whole genome shotgun (WGS) entry which is preliminary data.</text>
</comment>
<dbReference type="Proteomes" id="UP000886721">
    <property type="component" value="Unassembled WGS sequence"/>
</dbReference>
<dbReference type="SMART" id="SM00986">
    <property type="entry name" value="UDG"/>
    <property type="match status" value="1"/>
</dbReference>
<dbReference type="EMBL" id="DXEM01000001">
    <property type="protein sequence ID" value="HIX66586.1"/>
    <property type="molecule type" value="Genomic_DNA"/>
</dbReference>
<dbReference type="EC" id="3.2.2.15" evidence="2"/>
<evidence type="ECO:0000313" key="3">
    <source>
        <dbReference type="Proteomes" id="UP000886721"/>
    </source>
</evidence>
<dbReference type="GO" id="GO:0033958">
    <property type="term" value="F:DNA-deoxyinosine glycosylase activity"/>
    <property type="evidence" value="ECO:0007669"/>
    <property type="project" value="UniProtKB-EC"/>
</dbReference>
<dbReference type="Gene3D" id="3.40.470.10">
    <property type="entry name" value="Uracil-DNA glycosylase-like domain"/>
    <property type="match status" value="1"/>
</dbReference>
<dbReference type="NCBIfam" id="TIGR04274">
    <property type="entry name" value="hypoxanDNAglyco"/>
    <property type="match status" value="1"/>
</dbReference>
<accession>A0A9D1WTJ8</accession>
<dbReference type="CDD" id="cd10032">
    <property type="entry name" value="UDG-F6_HDG"/>
    <property type="match status" value="1"/>
</dbReference>
<feature type="domain" description="Uracil-DNA glycosylase-like" evidence="1">
    <location>
        <begin position="9"/>
        <end position="159"/>
    </location>
</feature>
<evidence type="ECO:0000313" key="2">
    <source>
        <dbReference type="EMBL" id="HIX66586.1"/>
    </source>
</evidence>
<dbReference type="SMART" id="SM00987">
    <property type="entry name" value="UreE_C"/>
    <property type="match status" value="1"/>
</dbReference>
<reference evidence="2" key="2">
    <citation type="submission" date="2021-04" db="EMBL/GenBank/DDBJ databases">
        <authorList>
            <person name="Gilroy R."/>
        </authorList>
    </citation>
    <scope>NUCLEOTIDE SEQUENCE</scope>
    <source>
        <strain evidence="2">CHK191-13928</strain>
    </source>
</reference>
<dbReference type="InterPro" id="IPR036895">
    <property type="entry name" value="Uracil-DNA_glycosylase-like_sf"/>
</dbReference>
<evidence type="ECO:0000259" key="1">
    <source>
        <dbReference type="SMART" id="SM00986"/>
    </source>
</evidence>
<name>A0A9D1WTJ8_9FIRM</name>
<dbReference type="AlphaFoldDB" id="A0A9D1WTJ8"/>